<evidence type="ECO:0000313" key="1">
    <source>
        <dbReference type="EMBL" id="GBP24064.1"/>
    </source>
</evidence>
<comment type="caution">
    <text evidence="1">The sequence shown here is derived from an EMBL/GenBank/DDBJ whole genome shotgun (WGS) entry which is preliminary data.</text>
</comment>
<keyword evidence="2" id="KW-1185">Reference proteome</keyword>
<dbReference type="OrthoDB" id="411823at2759"/>
<protein>
    <submittedName>
        <fullName evidence="1">Uncharacterized protein</fullName>
    </submittedName>
</protein>
<accession>A0A4C1UDR2</accession>
<evidence type="ECO:0000313" key="2">
    <source>
        <dbReference type="Proteomes" id="UP000299102"/>
    </source>
</evidence>
<sequence>MVALQRAIRRVKNRKYGLDNIFSDFRSSLKILTSPKTYHPLAHEARHDLFEIVAEGKTVRPFQVIRAATSKSSKNDTPREAQVRSTIAAFPGWNKHTWFKLWDSPYCACNPAKIQEMLHVLEECDMFLRERAALEMGIDIRIARLYFPEIMKNPIKRENLLKLCGVVVEKCRKLYRS</sequence>
<organism evidence="1 2">
    <name type="scientific">Eumeta variegata</name>
    <name type="common">Bagworm moth</name>
    <name type="synonym">Eumeta japonica</name>
    <dbReference type="NCBI Taxonomy" id="151549"/>
    <lineage>
        <taxon>Eukaryota</taxon>
        <taxon>Metazoa</taxon>
        <taxon>Ecdysozoa</taxon>
        <taxon>Arthropoda</taxon>
        <taxon>Hexapoda</taxon>
        <taxon>Insecta</taxon>
        <taxon>Pterygota</taxon>
        <taxon>Neoptera</taxon>
        <taxon>Endopterygota</taxon>
        <taxon>Lepidoptera</taxon>
        <taxon>Glossata</taxon>
        <taxon>Ditrysia</taxon>
        <taxon>Tineoidea</taxon>
        <taxon>Psychidae</taxon>
        <taxon>Oiketicinae</taxon>
        <taxon>Eumeta</taxon>
    </lineage>
</organism>
<proteinExistence type="predicted"/>
<reference evidence="1 2" key="1">
    <citation type="journal article" date="2019" name="Commun. Biol.">
        <title>The bagworm genome reveals a unique fibroin gene that provides high tensile strength.</title>
        <authorList>
            <person name="Kono N."/>
            <person name="Nakamura H."/>
            <person name="Ohtoshi R."/>
            <person name="Tomita M."/>
            <person name="Numata K."/>
            <person name="Arakawa K."/>
        </authorList>
    </citation>
    <scope>NUCLEOTIDE SEQUENCE [LARGE SCALE GENOMIC DNA]</scope>
</reference>
<dbReference type="AlphaFoldDB" id="A0A4C1UDR2"/>
<name>A0A4C1UDR2_EUMVA</name>
<dbReference type="Proteomes" id="UP000299102">
    <property type="component" value="Unassembled WGS sequence"/>
</dbReference>
<dbReference type="EMBL" id="BGZK01000157">
    <property type="protein sequence ID" value="GBP24064.1"/>
    <property type="molecule type" value="Genomic_DNA"/>
</dbReference>
<gene>
    <name evidence="1" type="ORF">EVAR_27287_1</name>
</gene>